<evidence type="ECO:0000256" key="1">
    <source>
        <dbReference type="SAM" id="SignalP"/>
    </source>
</evidence>
<evidence type="ECO:0000313" key="3">
    <source>
        <dbReference type="Proteomes" id="UP000660611"/>
    </source>
</evidence>
<comment type="caution">
    <text evidence="2">The sequence shown here is derived from an EMBL/GenBank/DDBJ whole genome shotgun (WGS) entry which is preliminary data.</text>
</comment>
<sequence length="261" mass="26422">MRRSASIAIACAAGAAAILPAASPASAATPAFGLTVPLLAPMILGQQGWVSTLWGAAGDVCNVKLTASGPGVTVNYPTNTKTYSSLSKGDTLAAGSLDYAAFNISVTTNTLVSLTPITLNYSYTEKTAGATTCTGTARTGSSTATLPVILVTGDAVTQKTSTVTVPKKTPVWSQLVFQARKAGVDDLKITVTGGPAGLGVSYPADRAYTQLNDAAGLPVGADDYASVKFDATNVAAGTYTLTVKQTYGTTTDTNPLTLVVV</sequence>
<dbReference type="EMBL" id="BONQ01000147">
    <property type="protein sequence ID" value="GIG51051.1"/>
    <property type="molecule type" value="Genomic_DNA"/>
</dbReference>
<reference evidence="2" key="1">
    <citation type="submission" date="2021-01" db="EMBL/GenBank/DDBJ databases">
        <title>Whole genome shotgun sequence of Dactylosporangium siamense NBRC 106093.</title>
        <authorList>
            <person name="Komaki H."/>
            <person name="Tamura T."/>
        </authorList>
    </citation>
    <scope>NUCLEOTIDE SEQUENCE</scope>
    <source>
        <strain evidence="2">NBRC 106093</strain>
    </source>
</reference>
<keyword evidence="3" id="KW-1185">Reference proteome</keyword>
<dbReference type="AlphaFoldDB" id="A0A919PXG9"/>
<dbReference type="RefSeq" id="WP_203852676.1">
    <property type="nucleotide sequence ID" value="NZ_BAAAVW010000005.1"/>
</dbReference>
<protein>
    <submittedName>
        <fullName evidence="2">Uncharacterized protein</fullName>
    </submittedName>
</protein>
<gene>
    <name evidence="2" type="ORF">Dsi01nite_090920</name>
</gene>
<proteinExistence type="predicted"/>
<name>A0A919PXG9_9ACTN</name>
<feature type="chain" id="PRO_5037840437" evidence="1">
    <location>
        <begin position="28"/>
        <end position="261"/>
    </location>
</feature>
<evidence type="ECO:0000313" key="2">
    <source>
        <dbReference type="EMBL" id="GIG51051.1"/>
    </source>
</evidence>
<dbReference type="Proteomes" id="UP000660611">
    <property type="component" value="Unassembled WGS sequence"/>
</dbReference>
<feature type="signal peptide" evidence="1">
    <location>
        <begin position="1"/>
        <end position="27"/>
    </location>
</feature>
<organism evidence="2 3">
    <name type="scientific">Dactylosporangium siamense</name>
    <dbReference type="NCBI Taxonomy" id="685454"/>
    <lineage>
        <taxon>Bacteria</taxon>
        <taxon>Bacillati</taxon>
        <taxon>Actinomycetota</taxon>
        <taxon>Actinomycetes</taxon>
        <taxon>Micromonosporales</taxon>
        <taxon>Micromonosporaceae</taxon>
        <taxon>Dactylosporangium</taxon>
    </lineage>
</organism>
<keyword evidence="1" id="KW-0732">Signal</keyword>
<accession>A0A919PXG9</accession>